<dbReference type="Pfam" id="PF13466">
    <property type="entry name" value="STAS_2"/>
    <property type="match status" value="1"/>
</dbReference>
<sequence>MEEPPFASVVDPATRTVTVTGGVWGFRDVEELDRAITTASTGLTQSITLDLTRAEFLPSLGIGTLLSLRRRMRLHGADLTVVAAPGTVAHRVLMITGVEVVESDG</sequence>
<accession>A0A6P0HFL6</accession>
<dbReference type="AlphaFoldDB" id="A0A6P0HFL6"/>
<dbReference type="InterPro" id="IPR036513">
    <property type="entry name" value="STAS_dom_sf"/>
</dbReference>
<feature type="domain" description="STAS" evidence="1">
    <location>
        <begin position="26"/>
        <end position="105"/>
    </location>
</feature>
<dbReference type="SUPFAM" id="SSF52091">
    <property type="entry name" value="SpoIIaa-like"/>
    <property type="match status" value="1"/>
</dbReference>
<dbReference type="PROSITE" id="PS50801">
    <property type="entry name" value="STAS"/>
    <property type="match status" value="1"/>
</dbReference>
<dbReference type="Proteomes" id="UP000468687">
    <property type="component" value="Unassembled WGS sequence"/>
</dbReference>
<gene>
    <name evidence="2" type="ORF">G3T38_04165</name>
</gene>
<reference evidence="2 3" key="1">
    <citation type="journal article" date="2014" name="Int. J. Syst. Evol. Microbiol.">
        <title>Nocardioides zeae sp. nov., isolated from the stem of Zea mays.</title>
        <authorList>
            <person name="Glaeser S.P."/>
            <person name="McInroy J.A."/>
            <person name="Busse H.J."/>
            <person name="Kampfer P."/>
        </authorList>
    </citation>
    <scope>NUCLEOTIDE SEQUENCE [LARGE SCALE GENOMIC DNA]</scope>
    <source>
        <strain evidence="2 3">JCM 30728</strain>
    </source>
</reference>
<evidence type="ECO:0000313" key="3">
    <source>
        <dbReference type="Proteomes" id="UP000468687"/>
    </source>
</evidence>
<dbReference type="InterPro" id="IPR002645">
    <property type="entry name" value="STAS_dom"/>
</dbReference>
<keyword evidence="3" id="KW-1185">Reference proteome</keyword>
<organism evidence="2 3">
    <name type="scientific">Nocardioides zeae</name>
    <dbReference type="NCBI Taxonomy" id="1457234"/>
    <lineage>
        <taxon>Bacteria</taxon>
        <taxon>Bacillati</taxon>
        <taxon>Actinomycetota</taxon>
        <taxon>Actinomycetes</taxon>
        <taxon>Propionibacteriales</taxon>
        <taxon>Nocardioidaceae</taxon>
        <taxon>Nocardioides</taxon>
    </lineage>
</organism>
<comment type="caution">
    <text evidence="2">The sequence shown here is derived from an EMBL/GenBank/DDBJ whole genome shotgun (WGS) entry which is preliminary data.</text>
</comment>
<evidence type="ECO:0000259" key="1">
    <source>
        <dbReference type="PROSITE" id="PS50801"/>
    </source>
</evidence>
<proteinExistence type="predicted"/>
<evidence type="ECO:0000313" key="2">
    <source>
        <dbReference type="EMBL" id="NEN77468.1"/>
    </source>
</evidence>
<dbReference type="RefSeq" id="WP_163770828.1">
    <property type="nucleotide sequence ID" value="NZ_JAAGXA010000002.1"/>
</dbReference>
<dbReference type="InterPro" id="IPR058548">
    <property type="entry name" value="MlaB-like_STAS"/>
</dbReference>
<dbReference type="EMBL" id="JAAGXA010000002">
    <property type="protein sequence ID" value="NEN77468.1"/>
    <property type="molecule type" value="Genomic_DNA"/>
</dbReference>
<name>A0A6P0HFL6_9ACTN</name>
<protein>
    <submittedName>
        <fullName evidence="2">STAS domain-containing protein</fullName>
    </submittedName>
</protein>
<dbReference type="Gene3D" id="3.30.750.24">
    <property type="entry name" value="STAS domain"/>
    <property type="match status" value="1"/>
</dbReference>